<dbReference type="InterPro" id="IPR050324">
    <property type="entry name" value="CDP-alcohol_PTase-I"/>
</dbReference>
<dbReference type="EC" id="2.7.8.8" evidence="13"/>
<dbReference type="GO" id="GO:0008654">
    <property type="term" value="P:phospholipid biosynthetic process"/>
    <property type="evidence" value="ECO:0007669"/>
    <property type="project" value="UniProtKB-KW"/>
</dbReference>
<dbReference type="Gene3D" id="1.20.120.1760">
    <property type="match status" value="2"/>
</dbReference>
<feature type="transmembrane region" description="Helical" evidence="12">
    <location>
        <begin position="113"/>
        <end position="140"/>
    </location>
</feature>
<evidence type="ECO:0000256" key="11">
    <source>
        <dbReference type="RuleBase" id="RU003750"/>
    </source>
</evidence>
<dbReference type="InterPro" id="IPR043130">
    <property type="entry name" value="CDP-OH_PTrfase_TM_dom"/>
</dbReference>
<keyword evidence="14" id="KW-1185">Reference proteome</keyword>
<feature type="transmembrane region" description="Helical" evidence="12">
    <location>
        <begin position="186"/>
        <end position="204"/>
    </location>
</feature>
<dbReference type="InterPro" id="IPR048254">
    <property type="entry name" value="CDP_ALCOHOL_P_TRANSF_CS"/>
</dbReference>
<keyword evidence="10" id="KW-1208">Phospholipid metabolism</keyword>
<comment type="caution">
    <text evidence="13">The sequence shown here is derived from an EMBL/GenBank/DDBJ whole genome shotgun (WGS) entry which is preliminary data.</text>
</comment>
<dbReference type="EMBL" id="JAUSVL010000001">
    <property type="protein sequence ID" value="MDQ0289017.1"/>
    <property type="molecule type" value="Genomic_DNA"/>
</dbReference>
<evidence type="ECO:0000256" key="1">
    <source>
        <dbReference type="ARBA" id="ARBA00004141"/>
    </source>
</evidence>
<name>A0AAE4AP57_9BACT</name>
<sequence>MTTFWLITAIVLLMLALERITVIGVTRNPRGRAWVRRFPLLHPNAISLMRIPMGLISIWLAYRGNWPGAILWFAFWMITDLSDGTIARNCSLMTESGKWLDPLSDKCMYFPPLIYFSVGSTISTPINPWLVGTFLIIDTLGQASRLISQKKAANSFGKAKTALTTILLSAIALNQIDPFWLITPPFVNALACACVILAFLSCYCKVIPDIWYANSFTLANFLCGIAAIILAWQHKFILSLVLIFLGQFFDLFDGRMARKYGSTKRGPVFDDLADATSFGLAVGCIIFFCLANYEELVPPWAALTLAVFFVACLIYRLYRFLHPTKDMPGGIFQGLPSPAGAMLAGSAVLIARNLEHPYFGLGAAAVVLLTSVLMISSVPYRHFARSIWPCIPRGAKLLLCILMLVLTLIAITHKIYRSSFIWLCLVSTVIYTVAGVDRRKPEDIAAQDQLANCCDDGSGSDSTANAGNQRP</sequence>
<dbReference type="PANTHER" id="PTHR14269:SF61">
    <property type="entry name" value="CDP-DIACYLGLYCEROL--SERINE O-PHOSPHATIDYLTRANSFERASE"/>
    <property type="match status" value="1"/>
</dbReference>
<feature type="transmembrane region" description="Helical" evidence="12">
    <location>
        <begin position="161"/>
        <end position="180"/>
    </location>
</feature>
<evidence type="ECO:0000256" key="8">
    <source>
        <dbReference type="ARBA" id="ARBA00023136"/>
    </source>
</evidence>
<feature type="transmembrane region" description="Helical" evidence="12">
    <location>
        <begin position="299"/>
        <end position="318"/>
    </location>
</feature>
<proteinExistence type="inferred from homology"/>
<evidence type="ECO:0000256" key="12">
    <source>
        <dbReference type="SAM" id="Phobius"/>
    </source>
</evidence>
<comment type="subcellular location">
    <subcellularLocation>
        <location evidence="1">Membrane</location>
        <topology evidence="1">Multi-pass membrane protein</topology>
    </subcellularLocation>
</comment>
<keyword evidence="7" id="KW-0443">Lipid metabolism</keyword>
<comment type="similarity">
    <text evidence="2 11">Belongs to the CDP-alcohol phosphatidyltransferase class-I family.</text>
</comment>
<feature type="transmembrane region" description="Helical" evidence="12">
    <location>
        <begin position="419"/>
        <end position="436"/>
    </location>
</feature>
<organism evidence="13 14">
    <name type="scientific">Oligosphaera ethanolica</name>
    <dbReference type="NCBI Taxonomy" id="760260"/>
    <lineage>
        <taxon>Bacteria</taxon>
        <taxon>Pseudomonadati</taxon>
        <taxon>Lentisphaerota</taxon>
        <taxon>Oligosphaeria</taxon>
        <taxon>Oligosphaerales</taxon>
        <taxon>Oligosphaeraceae</taxon>
        <taxon>Oligosphaera</taxon>
    </lineage>
</organism>
<evidence type="ECO:0000256" key="10">
    <source>
        <dbReference type="ARBA" id="ARBA00023264"/>
    </source>
</evidence>
<keyword evidence="9" id="KW-0594">Phospholipid biosynthesis</keyword>
<evidence type="ECO:0000256" key="6">
    <source>
        <dbReference type="ARBA" id="ARBA00022989"/>
    </source>
</evidence>
<evidence type="ECO:0000256" key="3">
    <source>
        <dbReference type="ARBA" id="ARBA00022516"/>
    </source>
</evidence>
<evidence type="ECO:0000256" key="5">
    <source>
        <dbReference type="ARBA" id="ARBA00022692"/>
    </source>
</evidence>
<accession>A0AAE4AP57</accession>
<feature type="transmembrane region" description="Helical" evidence="12">
    <location>
        <begin position="6"/>
        <end position="25"/>
    </location>
</feature>
<dbReference type="RefSeq" id="WP_307260359.1">
    <property type="nucleotide sequence ID" value="NZ_JAUSVL010000001.1"/>
</dbReference>
<evidence type="ECO:0000313" key="13">
    <source>
        <dbReference type="EMBL" id="MDQ0289017.1"/>
    </source>
</evidence>
<keyword evidence="3" id="KW-0444">Lipid biosynthesis</keyword>
<feature type="transmembrane region" description="Helical" evidence="12">
    <location>
        <begin position="357"/>
        <end position="376"/>
    </location>
</feature>
<evidence type="ECO:0000256" key="9">
    <source>
        <dbReference type="ARBA" id="ARBA00023209"/>
    </source>
</evidence>
<evidence type="ECO:0000256" key="7">
    <source>
        <dbReference type="ARBA" id="ARBA00023098"/>
    </source>
</evidence>
<keyword evidence="5 12" id="KW-0812">Transmembrane</keyword>
<dbReference type="GO" id="GO:0016020">
    <property type="term" value="C:membrane"/>
    <property type="evidence" value="ECO:0007669"/>
    <property type="project" value="UniProtKB-SubCell"/>
</dbReference>
<keyword evidence="6 12" id="KW-1133">Transmembrane helix</keyword>
<feature type="transmembrane region" description="Helical" evidence="12">
    <location>
        <begin position="397"/>
        <end position="413"/>
    </location>
</feature>
<evidence type="ECO:0000256" key="4">
    <source>
        <dbReference type="ARBA" id="ARBA00022679"/>
    </source>
</evidence>
<feature type="transmembrane region" description="Helical" evidence="12">
    <location>
        <begin position="272"/>
        <end position="293"/>
    </location>
</feature>
<dbReference type="Pfam" id="PF01066">
    <property type="entry name" value="CDP-OH_P_transf"/>
    <property type="match status" value="2"/>
</dbReference>
<evidence type="ECO:0000313" key="14">
    <source>
        <dbReference type="Proteomes" id="UP001238163"/>
    </source>
</evidence>
<dbReference type="Proteomes" id="UP001238163">
    <property type="component" value="Unassembled WGS sequence"/>
</dbReference>
<protein>
    <submittedName>
        <fullName evidence="13">CDP-diacylglycerol--serine O-phosphatidyltransferase</fullName>
        <ecNumber evidence="13">2.7.8.8</ecNumber>
    </submittedName>
</protein>
<dbReference type="AlphaFoldDB" id="A0AAE4AP57"/>
<dbReference type="InterPro" id="IPR000462">
    <property type="entry name" value="CDP-OH_P_trans"/>
</dbReference>
<reference evidence="13" key="1">
    <citation type="submission" date="2023-07" db="EMBL/GenBank/DDBJ databases">
        <title>Genomic Encyclopedia of Type Strains, Phase IV (KMG-IV): sequencing the most valuable type-strain genomes for metagenomic binning, comparative biology and taxonomic classification.</title>
        <authorList>
            <person name="Goeker M."/>
        </authorList>
    </citation>
    <scope>NUCLEOTIDE SEQUENCE</scope>
    <source>
        <strain evidence="13">DSM 24202</strain>
    </source>
</reference>
<dbReference type="PROSITE" id="PS00379">
    <property type="entry name" value="CDP_ALCOHOL_P_TRANSF"/>
    <property type="match status" value="2"/>
</dbReference>
<gene>
    <name evidence="13" type="ORF">J3R75_001124</name>
</gene>
<keyword evidence="4 11" id="KW-0808">Transferase</keyword>
<evidence type="ECO:0000256" key="2">
    <source>
        <dbReference type="ARBA" id="ARBA00010441"/>
    </source>
</evidence>
<dbReference type="GO" id="GO:0003882">
    <property type="term" value="F:CDP-diacylglycerol-serine O-phosphatidyltransferase activity"/>
    <property type="evidence" value="ECO:0007669"/>
    <property type="project" value="UniProtKB-EC"/>
</dbReference>
<dbReference type="PANTHER" id="PTHR14269">
    <property type="entry name" value="CDP-DIACYLGLYCEROL--GLYCEROL-3-PHOSPHATE 3-PHOSPHATIDYLTRANSFERASE-RELATED"/>
    <property type="match status" value="1"/>
</dbReference>
<feature type="transmembrane region" description="Helical" evidence="12">
    <location>
        <begin position="330"/>
        <end position="351"/>
    </location>
</feature>
<feature type="transmembrane region" description="Helical" evidence="12">
    <location>
        <begin position="211"/>
        <end position="230"/>
    </location>
</feature>
<keyword evidence="8 12" id="KW-0472">Membrane</keyword>